<accession>A0A0F9LSX9</accession>
<evidence type="ECO:0000313" key="1">
    <source>
        <dbReference type="EMBL" id="KKM60207.1"/>
    </source>
</evidence>
<organism evidence="1">
    <name type="scientific">marine sediment metagenome</name>
    <dbReference type="NCBI Taxonomy" id="412755"/>
    <lineage>
        <taxon>unclassified sequences</taxon>
        <taxon>metagenomes</taxon>
        <taxon>ecological metagenomes</taxon>
    </lineage>
</organism>
<comment type="caution">
    <text evidence="1">The sequence shown here is derived from an EMBL/GenBank/DDBJ whole genome shotgun (WGS) entry which is preliminary data.</text>
</comment>
<proteinExistence type="predicted"/>
<reference evidence="1" key="1">
    <citation type="journal article" date="2015" name="Nature">
        <title>Complex archaea that bridge the gap between prokaryotes and eukaryotes.</title>
        <authorList>
            <person name="Spang A."/>
            <person name="Saw J.H."/>
            <person name="Jorgensen S.L."/>
            <person name="Zaremba-Niedzwiedzka K."/>
            <person name="Martijn J."/>
            <person name="Lind A.E."/>
            <person name="van Eijk R."/>
            <person name="Schleper C."/>
            <person name="Guy L."/>
            <person name="Ettema T.J."/>
        </authorList>
    </citation>
    <scope>NUCLEOTIDE SEQUENCE</scope>
</reference>
<sequence length="55" mass="6512">MKTSGGLFIIMEKRKTFSNVAVRKEVHDKLKELKEELELRSLDSVINYLIQKYLK</sequence>
<dbReference type="AlphaFoldDB" id="A0A0F9LSX9"/>
<protein>
    <submittedName>
        <fullName evidence="1">Uncharacterized protein</fullName>
    </submittedName>
</protein>
<name>A0A0F9LSX9_9ZZZZ</name>
<dbReference type="EMBL" id="LAZR01011723">
    <property type="protein sequence ID" value="KKM60207.1"/>
    <property type="molecule type" value="Genomic_DNA"/>
</dbReference>
<gene>
    <name evidence="1" type="ORF">LCGC14_1544140</name>
</gene>